<feature type="region of interest" description="Disordered" evidence="6">
    <location>
        <begin position="32"/>
        <end position="67"/>
    </location>
</feature>
<evidence type="ECO:0000313" key="9">
    <source>
        <dbReference type="EMBL" id="MRG97629.1"/>
    </source>
</evidence>
<dbReference type="OrthoDB" id="5515978at2"/>
<reference evidence="9 10" key="1">
    <citation type="submission" date="2019-10" db="EMBL/GenBank/DDBJ databases">
        <title>A soil myxobacterium in the family Polyangiaceae.</title>
        <authorList>
            <person name="Li Y."/>
            <person name="Wang J."/>
        </authorList>
    </citation>
    <scope>NUCLEOTIDE SEQUENCE [LARGE SCALE GENOMIC DNA]</scope>
    <source>
        <strain evidence="9 10">DSM 14734</strain>
    </source>
</reference>
<feature type="compositionally biased region" description="Low complexity" evidence="6">
    <location>
        <begin position="539"/>
        <end position="552"/>
    </location>
</feature>
<keyword evidence="2 5" id="KW-0547">Nucleotide-binding</keyword>
<dbReference type="CDD" id="cd14014">
    <property type="entry name" value="STKc_PknB_like"/>
    <property type="match status" value="1"/>
</dbReference>
<protein>
    <submittedName>
        <fullName evidence="9">Protein kinase</fullName>
    </submittedName>
</protein>
<keyword evidence="3 9" id="KW-0418">Kinase</keyword>
<dbReference type="InterPro" id="IPR017441">
    <property type="entry name" value="Protein_kinase_ATP_BS"/>
</dbReference>
<dbReference type="PANTHER" id="PTHR43289:SF34">
    <property type="entry name" value="SERINE_THREONINE-PROTEIN KINASE YBDM-RELATED"/>
    <property type="match status" value="1"/>
</dbReference>
<feature type="domain" description="Protein kinase" evidence="8">
    <location>
        <begin position="77"/>
        <end position="384"/>
    </location>
</feature>
<evidence type="ECO:0000256" key="5">
    <source>
        <dbReference type="PROSITE-ProRule" id="PRU10141"/>
    </source>
</evidence>
<dbReference type="Gene3D" id="3.30.200.20">
    <property type="entry name" value="Phosphorylase Kinase, domain 1"/>
    <property type="match status" value="1"/>
</dbReference>
<organism evidence="9 10">
    <name type="scientific">Polyangium spumosum</name>
    <dbReference type="NCBI Taxonomy" id="889282"/>
    <lineage>
        <taxon>Bacteria</taxon>
        <taxon>Pseudomonadati</taxon>
        <taxon>Myxococcota</taxon>
        <taxon>Polyangia</taxon>
        <taxon>Polyangiales</taxon>
        <taxon>Polyangiaceae</taxon>
        <taxon>Polyangium</taxon>
    </lineage>
</organism>
<evidence type="ECO:0000256" key="6">
    <source>
        <dbReference type="SAM" id="MobiDB-lite"/>
    </source>
</evidence>
<dbReference type="SMART" id="SM00220">
    <property type="entry name" value="S_TKc"/>
    <property type="match status" value="1"/>
</dbReference>
<dbReference type="PROSITE" id="PS50011">
    <property type="entry name" value="PROTEIN_KINASE_DOM"/>
    <property type="match status" value="1"/>
</dbReference>
<dbReference type="EMBL" id="WJIE01000019">
    <property type="protein sequence ID" value="MRG97629.1"/>
    <property type="molecule type" value="Genomic_DNA"/>
</dbReference>
<dbReference type="PROSITE" id="PS00108">
    <property type="entry name" value="PROTEIN_KINASE_ST"/>
    <property type="match status" value="1"/>
</dbReference>
<dbReference type="InterPro" id="IPR011009">
    <property type="entry name" value="Kinase-like_dom_sf"/>
</dbReference>
<gene>
    <name evidence="9" type="ORF">GF068_37750</name>
</gene>
<keyword evidence="7" id="KW-1133">Transmembrane helix</keyword>
<dbReference type="GO" id="GO:0005524">
    <property type="term" value="F:ATP binding"/>
    <property type="evidence" value="ECO:0007669"/>
    <property type="project" value="UniProtKB-UniRule"/>
</dbReference>
<proteinExistence type="predicted"/>
<feature type="compositionally biased region" description="Pro residues" evidence="6">
    <location>
        <begin position="525"/>
        <end position="538"/>
    </location>
</feature>
<comment type="caution">
    <text evidence="9">The sequence shown here is derived from an EMBL/GenBank/DDBJ whole genome shotgun (WGS) entry which is preliminary data.</text>
</comment>
<evidence type="ECO:0000259" key="8">
    <source>
        <dbReference type="PROSITE" id="PS50011"/>
    </source>
</evidence>
<feature type="transmembrane region" description="Helical" evidence="7">
    <location>
        <begin position="477"/>
        <end position="500"/>
    </location>
</feature>
<keyword evidence="7" id="KW-0812">Transmembrane</keyword>
<evidence type="ECO:0000313" key="10">
    <source>
        <dbReference type="Proteomes" id="UP000440224"/>
    </source>
</evidence>
<dbReference type="GO" id="GO:0004674">
    <property type="term" value="F:protein serine/threonine kinase activity"/>
    <property type="evidence" value="ECO:0007669"/>
    <property type="project" value="TreeGrafter"/>
</dbReference>
<feature type="compositionally biased region" description="Low complexity" evidence="6">
    <location>
        <begin position="511"/>
        <end position="524"/>
    </location>
</feature>
<dbReference type="InterPro" id="IPR000719">
    <property type="entry name" value="Prot_kinase_dom"/>
</dbReference>
<dbReference type="SUPFAM" id="SSF56112">
    <property type="entry name" value="Protein kinase-like (PK-like)"/>
    <property type="match status" value="1"/>
</dbReference>
<evidence type="ECO:0000256" key="7">
    <source>
        <dbReference type="SAM" id="Phobius"/>
    </source>
</evidence>
<name>A0A6N7Q0K2_9BACT</name>
<dbReference type="InterPro" id="IPR008271">
    <property type="entry name" value="Ser/Thr_kinase_AS"/>
</dbReference>
<evidence type="ECO:0000256" key="2">
    <source>
        <dbReference type="ARBA" id="ARBA00022741"/>
    </source>
</evidence>
<dbReference type="Pfam" id="PF00069">
    <property type="entry name" value="Pkinase"/>
    <property type="match status" value="1"/>
</dbReference>
<feature type="region of interest" description="Disordered" evidence="6">
    <location>
        <begin position="511"/>
        <end position="611"/>
    </location>
</feature>
<dbReference type="Proteomes" id="UP000440224">
    <property type="component" value="Unassembled WGS sequence"/>
</dbReference>
<feature type="compositionally biased region" description="Low complexity" evidence="6">
    <location>
        <begin position="32"/>
        <end position="59"/>
    </location>
</feature>
<dbReference type="AlphaFoldDB" id="A0A6N7Q0K2"/>
<keyword evidence="10" id="KW-1185">Reference proteome</keyword>
<dbReference type="RefSeq" id="WP_153824406.1">
    <property type="nucleotide sequence ID" value="NZ_WJIE01000019.1"/>
</dbReference>
<feature type="compositionally biased region" description="Low complexity" evidence="6">
    <location>
        <begin position="563"/>
        <end position="589"/>
    </location>
</feature>
<sequence>MPAAPAAPAPPVYAAAPVPSAVATVPFPSAADAAPEPAAARPAPRPAAGAPAVPDVGEPVNPQAGDLQPGLVIQGRYRVEKLIGRGGMGAVYAVRHTNTGEICALKLLHPSVANNPGAVERFRTEARAPVSIGSEHVVRVIDADVAPEIGGVPFIVMELLKGRDLGSELKQRGALPAGEVVVYLKQVARVLDKAHALGIVHRDLKPANLIVTQREDGTPLVKILDFGIAKLVDQSDAKELTQDGAIFGTPWYMSPEQARGQASKVGPAADLWALGLIAYRLLTGKNYWSAEGMAALIGQILYEPMVPPSTMAPHLGPRFDAWFAKACAREVEHRFTNAVEQTQALAMALGVNYAAQPTSLDMPSPGDLSASAQVRQALQGMPMYGMSVAGGSIPPGMSIPGTSVPAAGLSQSGMPLPPGMNPAAVSQSGATAAQLAAMGLSQSGGPMPRVTIPPGTTGAPLYSTQAGATTQSSKPKLGAVFAGFLIVLGLAGAGGLYFVFKGKAAGPAPAAQATTTQTAAAPTAEPAPPPPAPPPAPSPTTEATAAPTAEPEATAEPEEIELEPAATAEPSATAAPTTKPTGVVAATAPKIGGVKPKPSSTVAPKVGNIKF</sequence>
<evidence type="ECO:0000256" key="4">
    <source>
        <dbReference type="ARBA" id="ARBA00022840"/>
    </source>
</evidence>
<feature type="binding site" evidence="5">
    <location>
        <position position="106"/>
    </location>
    <ligand>
        <name>ATP</name>
        <dbReference type="ChEBI" id="CHEBI:30616"/>
    </ligand>
</feature>
<accession>A0A6N7Q0K2</accession>
<dbReference type="Gene3D" id="1.10.510.10">
    <property type="entry name" value="Transferase(Phosphotransferase) domain 1"/>
    <property type="match status" value="1"/>
</dbReference>
<evidence type="ECO:0000256" key="3">
    <source>
        <dbReference type="ARBA" id="ARBA00022777"/>
    </source>
</evidence>
<keyword evidence="4 5" id="KW-0067">ATP-binding</keyword>
<keyword evidence="1" id="KW-0808">Transferase</keyword>
<keyword evidence="7" id="KW-0472">Membrane</keyword>
<feature type="compositionally biased region" description="Acidic residues" evidence="6">
    <location>
        <begin position="553"/>
        <end position="562"/>
    </location>
</feature>
<dbReference type="PROSITE" id="PS00107">
    <property type="entry name" value="PROTEIN_KINASE_ATP"/>
    <property type="match status" value="1"/>
</dbReference>
<dbReference type="PANTHER" id="PTHR43289">
    <property type="entry name" value="MITOGEN-ACTIVATED PROTEIN KINASE KINASE KINASE 20-RELATED"/>
    <property type="match status" value="1"/>
</dbReference>
<evidence type="ECO:0000256" key="1">
    <source>
        <dbReference type="ARBA" id="ARBA00022679"/>
    </source>
</evidence>